<comment type="caution">
    <text evidence="1">The sequence shown here is derived from an EMBL/GenBank/DDBJ whole genome shotgun (WGS) entry which is preliminary data.</text>
</comment>
<gene>
    <name evidence="1" type="ORF">HNR39_000136</name>
</gene>
<dbReference type="EMBL" id="JACHHQ010000001">
    <property type="protein sequence ID" value="MBB5198326.1"/>
    <property type="molecule type" value="Genomic_DNA"/>
</dbReference>
<dbReference type="RefSeq" id="WP_168052240.1">
    <property type="nucleotide sequence ID" value="NZ_JAAOZT010000002.1"/>
</dbReference>
<dbReference type="AlphaFoldDB" id="A0A840RMV1"/>
<evidence type="ECO:0000313" key="1">
    <source>
        <dbReference type="EMBL" id="MBB5198326.1"/>
    </source>
</evidence>
<reference evidence="1 2" key="1">
    <citation type="submission" date="2020-08" db="EMBL/GenBank/DDBJ databases">
        <title>Genomic Encyclopedia of Type Strains, Phase IV (KMG-IV): sequencing the most valuable type-strain genomes for metagenomic binning, comparative biology and taxonomic classification.</title>
        <authorList>
            <person name="Goeker M."/>
        </authorList>
    </citation>
    <scope>NUCLEOTIDE SEQUENCE [LARGE SCALE GENOMIC DNA]</scope>
    <source>
        <strain evidence="1 2">DSM 23240</strain>
    </source>
</reference>
<name>A0A840RMV1_9BURK</name>
<organism evidence="1 2">
    <name type="scientific">Glaciimonas immobilis</name>
    <dbReference type="NCBI Taxonomy" id="728004"/>
    <lineage>
        <taxon>Bacteria</taxon>
        <taxon>Pseudomonadati</taxon>
        <taxon>Pseudomonadota</taxon>
        <taxon>Betaproteobacteria</taxon>
        <taxon>Burkholderiales</taxon>
        <taxon>Oxalobacteraceae</taxon>
        <taxon>Glaciimonas</taxon>
    </lineage>
</organism>
<proteinExistence type="predicted"/>
<sequence length="72" mass="7960">MDLVDKFDAKGASGNSYHVHVYHDPITASSTSGEVSELPGPKSYQLSDGRALHQLSDTKFEIVHTNEKIFRV</sequence>
<dbReference type="Proteomes" id="UP000571084">
    <property type="component" value="Unassembled WGS sequence"/>
</dbReference>
<protein>
    <submittedName>
        <fullName evidence="1">Uncharacterized protein</fullName>
    </submittedName>
</protein>
<accession>A0A840RMV1</accession>
<evidence type="ECO:0000313" key="2">
    <source>
        <dbReference type="Proteomes" id="UP000571084"/>
    </source>
</evidence>
<keyword evidence="2" id="KW-1185">Reference proteome</keyword>